<proteinExistence type="predicted"/>
<keyword evidence="2" id="KW-1185">Reference proteome</keyword>
<dbReference type="OrthoDB" id="2301034at2"/>
<dbReference type="RefSeq" id="WP_006417510.1">
    <property type="nucleotide sequence ID" value="NZ_AENN01000001.1"/>
</dbReference>
<protein>
    <submittedName>
        <fullName evidence="1">Uncharacterized protein</fullName>
    </submittedName>
</protein>
<evidence type="ECO:0000313" key="2">
    <source>
        <dbReference type="Proteomes" id="UP000005990"/>
    </source>
</evidence>
<organism evidence="1 2">
    <name type="scientific">Eremococcus coleocola ACS-139-V-Col8</name>
    <dbReference type="NCBI Taxonomy" id="908337"/>
    <lineage>
        <taxon>Bacteria</taxon>
        <taxon>Bacillati</taxon>
        <taxon>Bacillota</taxon>
        <taxon>Bacilli</taxon>
        <taxon>Lactobacillales</taxon>
        <taxon>Aerococcaceae</taxon>
        <taxon>Eremococcus</taxon>
    </lineage>
</organism>
<name>E4KLP6_9LACT</name>
<accession>E4KLP6</accession>
<sequence>MTANLKSLKFHFHNGGDWKVDVKHIGDLWIRRISTSVGRINGGNIIEIHPAQGLKIEILPEADTIETNDINKGSLEVGIFETVVKNRDIEWITLDWDNRDPELVYFPFATNEEGGTENIFMSAKVSADKRLFIVVDEKHNVDEVYA</sequence>
<reference evidence="1 2" key="1">
    <citation type="submission" date="2010-10" db="EMBL/GenBank/DDBJ databases">
        <authorList>
            <person name="Durkin A.S."/>
            <person name="Madupu R."/>
            <person name="Torralba M."/>
            <person name="Gillis M."/>
            <person name="Methe B."/>
            <person name="Sutton G."/>
            <person name="Nelson K.E."/>
        </authorList>
    </citation>
    <scope>NUCLEOTIDE SEQUENCE [LARGE SCALE GENOMIC DNA]</scope>
    <source>
        <strain evidence="1 2">ACS-139-V-Col8</strain>
    </source>
</reference>
<dbReference type="eggNOG" id="ENOG5030SMC">
    <property type="taxonomic scope" value="Bacteria"/>
</dbReference>
<evidence type="ECO:0000313" key="1">
    <source>
        <dbReference type="EMBL" id="EFR32027.1"/>
    </source>
</evidence>
<dbReference type="Proteomes" id="UP000005990">
    <property type="component" value="Unassembled WGS sequence"/>
</dbReference>
<dbReference type="EMBL" id="AENN01000001">
    <property type="protein sequence ID" value="EFR32027.1"/>
    <property type="molecule type" value="Genomic_DNA"/>
</dbReference>
<comment type="caution">
    <text evidence="1">The sequence shown here is derived from an EMBL/GenBank/DDBJ whole genome shotgun (WGS) entry which is preliminary data.</text>
</comment>
<dbReference type="AlphaFoldDB" id="E4KLP6"/>
<gene>
    <name evidence="1" type="ORF">HMPREF9257_0878</name>
</gene>
<dbReference type="STRING" id="908337.HMPREF9257_0878"/>